<sequence>MRSYLNIIAVAALAVGAWMPQAHAQSDELYDEAAQEGELVYYAQGPSQVYEDLVAQFEAKYPKVKVRIVPGRYDVIEKINDQLEAGGDLDADIVTAQTMQDLVEWQEAGQLMNVQPDGIETVPEHLKRDGFFPLSIYLIGSAYNAEKLADGEAPKTVEDMLKPEFRGQLISTYPHDDDVTLYLYDQIREKYGWEFFTEFMELEPKFVRSHVLVADALKQGTSTASFDQITTFNSSEFVVPKDTPLVAFPYGIAAFAEAKHPNAAKLFLSFALTKEQQERYVSRNIWSAREDVDPPEGFEPLESYDVADGFIDFISDGDRVKELRSRFEEIIGPIEGEYISTAPSAQKQ</sequence>
<dbReference type="AlphaFoldDB" id="A0A9X1P534"/>
<accession>A0A9X1P534</accession>
<evidence type="ECO:0000256" key="2">
    <source>
        <dbReference type="ARBA" id="ARBA00022764"/>
    </source>
</evidence>
<feature type="signal peptide" evidence="3">
    <location>
        <begin position="1"/>
        <end position="24"/>
    </location>
</feature>
<evidence type="ECO:0000256" key="1">
    <source>
        <dbReference type="ARBA" id="ARBA00022729"/>
    </source>
</evidence>
<feature type="chain" id="PRO_5040899108" evidence="3">
    <location>
        <begin position="25"/>
        <end position="348"/>
    </location>
</feature>
<comment type="caution">
    <text evidence="4">The sequence shown here is derived from an EMBL/GenBank/DDBJ whole genome shotgun (WGS) entry which is preliminary data.</text>
</comment>
<dbReference type="Proteomes" id="UP001139035">
    <property type="component" value="Unassembled WGS sequence"/>
</dbReference>
<keyword evidence="5" id="KW-1185">Reference proteome</keyword>
<proteinExistence type="predicted"/>
<dbReference type="InterPro" id="IPR006059">
    <property type="entry name" value="SBP"/>
</dbReference>
<dbReference type="SUPFAM" id="SSF53850">
    <property type="entry name" value="Periplasmic binding protein-like II"/>
    <property type="match status" value="1"/>
</dbReference>
<dbReference type="PANTHER" id="PTHR30006">
    <property type="entry name" value="THIAMINE-BINDING PERIPLASMIC PROTEIN-RELATED"/>
    <property type="match status" value="1"/>
</dbReference>
<evidence type="ECO:0000313" key="5">
    <source>
        <dbReference type="Proteomes" id="UP001139035"/>
    </source>
</evidence>
<evidence type="ECO:0000313" key="4">
    <source>
        <dbReference type="EMBL" id="MCE7029406.1"/>
    </source>
</evidence>
<dbReference type="Pfam" id="PF13416">
    <property type="entry name" value="SBP_bac_8"/>
    <property type="match status" value="1"/>
</dbReference>
<name>A0A9X1P534_9HYPH</name>
<dbReference type="RefSeq" id="WP_233720400.1">
    <property type="nucleotide sequence ID" value="NZ_JAJUWU010000016.1"/>
</dbReference>
<protein>
    <submittedName>
        <fullName evidence="4">Extracellular solute-binding protein</fullName>
    </submittedName>
</protein>
<reference evidence="4" key="1">
    <citation type="submission" date="2022-01" db="EMBL/GenBank/DDBJ databases">
        <title>Jiella avicenniae sp. nov., a novel endophytic bacterium isolated from bark of Avicennia marina.</title>
        <authorList>
            <person name="Tuo L."/>
        </authorList>
    </citation>
    <scope>NUCLEOTIDE SEQUENCE</scope>
    <source>
        <strain evidence="4">CBK1P-4</strain>
    </source>
</reference>
<dbReference type="PANTHER" id="PTHR30006:SF2">
    <property type="entry name" value="ABC TRANSPORTER SUBSTRATE-BINDING PROTEIN"/>
    <property type="match status" value="1"/>
</dbReference>
<dbReference type="EMBL" id="JAJUWU010000016">
    <property type="protein sequence ID" value="MCE7029406.1"/>
    <property type="molecule type" value="Genomic_DNA"/>
</dbReference>
<organism evidence="4 5">
    <name type="scientific">Jiella avicenniae</name>
    <dbReference type="NCBI Taxonomy" id="2907202"/>
    <lineage>
        <taxon>Bacteria</taxon>
        <taxon>Pseudomonadati</taxon>
        <taxon>Pseudomonadota</taxon>
        <taxon>Alphaproteobacteria</taxon>
        <taxon>Hyphomicrobiales</taxon>
        <taxon>Aurantimonadaceae</taxon>
        <taxon>Jiella</taxon>
    </lineage>
</organism>
<gene>
    <name evidence="4" type="ORF">LZD57_15550</name>
</gene>
<keyword evidence="1 3" id="KW-0732">Signal</keyword>
<dbReference type="Gene3D" id="3.40.190.10">
    <property type="entry name" value="Periplasmic binding protein-like II"/>
    <property type="match status" value="2"/>
</dbReference>
<keyword evidence="2" id="KW-0574">Periplasm</keyword>
<evidence type="ECO:0000256" key="3">
    <source>
        <dbReference type="SAM" id="SignalP"/>
    </source>
</evidence>